<dbReference type="EMBL" id="MH045260">
    <property type="protein sequence ID" value="AXN93528.1"/>
    <property type="molecule type" value="mRNA"/>
</dbReference>
<sequence>MNVRHRNGITNVLMSMCFLIFFYDVMALPGKQVSDGGRKHITSGDFDSLNTEEIPSELFLDINDDDGIDDLEHQYEVQQFDDPRYVTVEEPGVGKRFLGRWRNLNWKLRQRELNKDDVPVGKRFFGRWMNRNYILSKLEAERKNQVGKRFLGRWRNRNYLLEKMKDE</sequence>
<proteinExistence type="evidence at transcript level"/>
<dbReference type="AlphaFoldDB" id="A0A210PXM0"/>
<evidence type="ECO:0000313" key="3">
    <source>
        <dbReference type="EMBL" id="OWF41214.1"/>
    </source>
</evidence>
<feature type="signal peptide" evidence="1">
    <location>
        <begin position="1"/>
        <end position="27"/>
    </location>
</feature>
<protein>
    <submittedName>
        <fullName evidence="2">Vamide</fullName>
    </submittedName>
</protein>
<keyword evidence="4" id="KW-1185">Reference proteome</keyword>
<dbReference type="Proteomes" id="UP000242188">
    <property type="component" value="Unassembled WGS sequence"/>
</dbReference>
<evidence type="ECO:0000256" key="1">
    <source>
        <dbReference type="SAM" id="SignalP"/>
    </source>
</evidence>
<accession>A0A210PXM0</accession>
<feature type="chain" id="PRO_5036031241" evidence="1">
    <location>
        <begin position="28"/>
        <end position="167"/>
    </location>
</feature>
<keyword evidence="1" id="KW-0732">Signal</keyword>
<reference evidence="2" key="2">
    <citation type="submission" date="2018-03" db="EMBL/GenBank/DDBJ databases">
        <title>Identification and characterization of neuropeptides by transcriptome and proteome analyses in a bivalve mollusc Patinopecten yessoensis.</title>
        <authorList>
            <person name="Zhang M."/>
            <person name="Wang Y."/>
            <person name="Li Y."/>
            <person name="Li W."/>
            <person name="Li R."/>
            <person name="Xie X."/>
            <person name="Wang S."/>
            <person name="Hu X."/>
            <person name="Zhang L."/>
            <person name="Bao Z."/>
        </authorList>
    </citation>
    <scope>NUCLEOTIDE SEQUENCE</scope>
    <source>
        <tissue evidence="2">Ganglion</tissue>
    </source>
</reference>
<evidence type="ECO:0000313" key="4">
    <source>
        <dbReference type="Proteomes" id="UP000242188"/>
    </source>
</evidence>
<evidence type="ECO:0000313" key="2">
    <source>
        <dbReference type="EMBL" id="AXN93528.1"/>
    </source>
</evidence>
<dbReference type="OrthoDB" id="6101248at2759"/>
<organism evidence="3 4">
    <name type="scientific">Mizuhopecten yessoensis</name>
    <name type="common">Japanese scallop</name>
    <name type="synonym">Patinopecten yessoensis</name>
    <dbReference type="NCBI Taxonomy" id="6573"/>
    <lineage>
        <taxon>Eukaryota</taxon>
        <taxon>Metazoa</taxon>
        <taxon>Spiralia</taxon>
        <taxon>Lophotrochozoa</taxon>
        <taxon>Mollusca</taxon>
        <taxon>Bivalvia</taxon>
        <taxon>Autobranchia</taxon>
        <taxon>Pteriomorphia</taxon>
        <taxon>Pectinida</taxon>
        <taxon>Pectinoidea</taxon>
        <taxon>Pectinidae</taxon>
        <taxon>Mizuhopecten</taxon>
    </lineage>
</organism>
<dbReference type="EMBL" id="NEDP02005415">
    <property type="protein sequence ID" value="OWF41214.1"/>
    <property type="molecule type" value="Genomic_DNA"/>
</dbReference>
<gene>
    <name evidence="3" type="ORF">KP79_PYT21394</name>
</gene>
<name>A0A210PXM0_MIZYE</name>
<reference evidence="3 4" key="1">
    <citation type="journal article" date="2017" name="Nat. Ecol. Evol.">
        <title>Scallop genome provides insights into evolution of bilaterian karyotype and development.</title>
        <authorList>
            <person name="Wang S."/>
            <person name="Zhang J."/>
            <person name="Jiao W."/>
            <person name="Li J."/>
            <person name="Xun X."/>
            <person name="Sun Y."/>
            <person name="Guo X."/>
            <person name="Huan P."/>
            <person name="Dong B."/>
            <person name="Zhang L."/>
            <person name="Hu X."/>
            <person name="Sun X."/>
            <person name="Wang J."/>
            <person name="Zhao C."/>
            <person name="Wang Y."/>
            <person name="Wang D."/>
            <person name="Huang X."/>
            <person name="Wang R."/>
            <person name="Lv J."/>
            <person name="Li Y."/>
            <person name="Zhang Z."/>
            <person name="Liu B."/>
            <person name="Lu W."/>
            <person name="Hui Y."/>
            <person name="Liang J."/>
            <person name="Zhou Z."/>
            <person name="Hou R."/>
            <person name="Li X."/>
            <person name="Liu Y."/>
            <person name="Li H."/>
            <person name="Ning X."/>
            <person name="Lin Y."/>
            <person name="Zhao L."/>
            <person name="Xing Q."/>
            <person name="Dou J."/>
            <person name="Li Y."/>
            <person name="Mao J."/>
            <person name="Guo H."/>
            <person name="Dou H."/>
            <person name="Li T."/>
            <person name="Mu C."/>
            <person name="Jiang W."/>
            <person name="Fu Q."/>
            <person name="Fu X."/>
            <person name="Miao Y."/>
            <person name="Liu J."/>
            <person name="Yu Q."/>
            <person name="Li R."/>
            <person name="Liao H."/>
            <person name="Li X."/>
            <person name="Kong Y."/>
            <person name="Jiang Z."/>
            <person name="Chourrout D."/>
            <person name="Li R."/>
            <person name="Bao Z."/>
        </authorList>
    </citation>
    <scope>NUCLEOTIDE SEQUENCE [LARGE SCALE GENOMIC DNA]</scope>
    <source>
        <strain evidence="3 4">PY_sf001</strain>
    </source>
</reference>